<keyword evidence="1" id="KW-0812">Transmembrane</keyword>
<accession>A0A3B0ZKH4</accession>
<protein>
    <submittedName>
        <fullName evidence="2">Uncharacterized protein</fullName>
    </submittedName>
</protein>
<evidence type="ECO:0000313" key="2">
    <source>
        <dbReference type="EMBL" id="VAW89610.1"/>
    </source>
</evidence>
<gene>
    <name evidence="2" type="ORF">MNBD_GAMMA17-701</name>
</gene>
<proteinExistence type="predicted"/>
<feature type="transmembrane region" description="Helical" evidence="1">
    <location>
        <begin position="12"/>
        <end position="32"/>
    </location>
</feature>
<dbReference type="AlphaFoldDB" id="A0A3B0ZKH4"/>
<sequence length="33" mass="3386">MSTAVNVNKNDSMIVIATTAIVLGLWAVALVIG</sequence>
<name>A0A3B0ZKH4_9ZZZZ</name>
<keyword evidence="1" id="KW-1133">Transmembrane helix</keyword>
<keyword evidence="1" id="KW-0472">Membrane</keyword>
<evidence type="ECO:0000256" key="1">
    <source>
        <dbReference type="SAM" id="Phobius"/>
    </source>
</evidence>
<dbReference type="EMBL" id="UOFQ01000144">
    <property type="protein sequence ID" value="VAW89610.1"/>
    <property type="molecule type" value="Genomic_DNA"/>
</dbReference>
<reference evidence="2" key="1">
    <citation type="submission" date="2018-06" db="EMBL/GenBank/DDBJ databases">
        <authorList>
            <person name="Zhirakovskaya E."/>
        </authorList>
    </citation>
    <scope>NUCLEOTIDE SEQUENCE</scope>
</reference>
<organism evidence="2">
    <name type="scientific">hydrothermal vent metagenome</name>
    <dbReference type="NCBI Taxonomy" id="652676"/>
    <lineage>
        <taxon>unclassified sequences</taxon>
        <taxon>metagenomes</taxon>
        <taxon>ecological metagenomes</taxon>
    </lineage>
</organism>